<evidence type="ECO:0000313" key="3">
    <source>
        <dbReference type="Proteomes" id="UP000018936"/>
    </source>
</evidence>
<feature type="non-terminal residue" evidence="2">
    <location>
        <position position="1"/>
    </location>
</feature>
<dbReference type="Proteomes" id="UP000018936">
    <property type="component" value="Unassembled WGS sequence"/>
</dbReference>
<feature type="region of interest" description="Disordered" evidence="1">
    <location>
        <begin position="38"/>
        <end position="61"/>
    </location>
</feature>
<dbReference type="AlphaFoldDB" id="V8NG66"/>
<sequence>MDYGWLVRLFDEGKKEREPVHPLPPENSLSWEISVLEGERDGERDGEVEREGQEGRKTEKGQRDGWLEWLKIECPALAKDFFLAGFRLSFPWGNIKKKRKDRTSIPIPAFLLPARASAKRLLLPVVVSIISHTHIQRL</sequence>
<comment type="caution">
    <text evidence="2">The sequence shown here is derived from an EMBL/GenBank/DDBJ whole genome shotgun (WGS) entry which is preliminary data.</text>
</comment>
<proteinExistence type="predicted"/>
<dbReference type="EMBL" id="AZIM01004047">
    <property type="protein sequence ID" value="ETE61274.1"/>
    <property type="molecule type" value="Genomic_DNA"/>
</dbReference>
<accession>V8NG66</accession>
<keyword evidence="3" id="KW-1185">Reference proteome</keyword>
<name>V8NG66_OPHHA</name>
<organism evidence="2 3">
    <name type="scientific">Ophiophagus hannah</name>
    <name type="common">King cobra</name>
    <name type="synonym">Naja hannah</name>
    <dbReference type="NCBI Taxonomy" id="8665"/>
    <lineage>
        <taxon>Eukaryota</taxon>
        <taxon>Metazoa</taxon>
        <taxon>Chordata</taxon>
        <taxon>Craniata</taxon>
        <taxon>Vertebrata</taxon>
        <taxon>Euteleostomi</taxon>
        <taxon>Lepidosauria</taxon>
        <taxon>Squamata</taxon>
        <taxon>Bifurcata</taxon>
        <taxon>Unidentata</taxon>
        <taxon>Episquamata</taxon>
        <taxon>Toxicofera</taxon>
        <taxon>Serpentes</taxon>
        <taxon>Colubroidea</taxon>
        <taxon>Elapidae</taxon>
        <taxon>Elapinae</taxon>
        <taxon>Ophiophagus</taxon>
    </lineage>
</organism>
<reference evidence="2 3" key="1">
    <citation type="journal article" date="2013" name="Proc. Natl. Acad. Sci. U.S.A.">
        <title>The king cobra genome reveals dynamic gene evolution and adaptation in the snake venom system.</title>
        <authorList>
            <person name="Vonk F.J."/>
            <person name="Casewell N.R."/>
            <person name="Henkel C.V."/>
            <person name="Heimberg A.M."/>
            <person name="Jansen H.J."/>
            <person name="McCleary R.J."/>
            <person name="Kerkkamp H.M."/>
            <person name="Vos R.A."/>
            <person name="Guerreiro I."/>
            <person name="Calvete J.J."/>
            <person name="Wuster W."/>
            <person name="Woods A.E."/>
            <person name="Logan J.M."/>
            <person name="Harrison R.A."/>
            <person name="Castoe T.A."/>
            <person name="de Koning A.P."/>
            <person name="Pollock D.D."/>
            <person name="Yandell M."/>
            <person name="Calderon D."/>
            <person name="Renjifo C."/>
            <person name="Currier R.B."/>
            <person name="Salgado D."/>
            <person name="Pla D."/>
            <person name="Sanz L."/>
            <person name="Hyder A.S."/>
            <person name="Ribeiro J.M."/>
            <person name="Arntzen J.W."/>
            <person name="van den Thillart G.E."/>
            <person name="Boetzer M."/>
            <person name="Pirovano W."/>
            <person name="Dirks R.P."/>
            <person name="Spaink H.P."/>
            <person name="Duboule D."/>
            <person name="McGlinn E."/>
            <person name="Kini R.M."/>
            <person name="Richardson M.K."/>
        </authorList>
    </citation>
    <scope>NUCLEOTIDE SEQUENCE</scope>
    <source>
        <tissue evidence="2">Blood</tissue>
    </source>
</reference>
<gene>
    <name evidence="2" type="ORF">L345_12977</name>
</gene>
<evidence type="ECO:0000313" key="2">
    <source>
        <dbReference type="EMBL" id="ETE61274.1"/>
    </source>
</evidence>
<evidence type="ECO:0000256" key="1">
    <source>
        <dbReference type="SAM" id="MobiDB-lite"/>
    </source>
</evidence>
<protein>
    <submittedName>
        <fullName evidence="2">Uncharacterized protein</fullName>
    </submittedName>
</protein>